<dbReference type="Pfam" id="PF06749">
    <property type="entry name" value="DUF1218"/>
    <property type="match status" value="1"/>
</dbReference>
<feature type="transmembrane region" description="Helical" evidence="3">
    <location>
        <begin position="359"/>
        <end position="378"/>
    </location>
</feature>
<dbReference type="AlphaFoldDB" id="A0AAD3SQ53"/>
<accession>A0AAD3SQ53</accession>
<keyword evidence="2" id="KW-0560">Oxidoreductase</keyword>
<dbReference type="Proteomes" id="UP001279734">
    <property type="component" value="Unassembled WGS sequence"/>
</dbReference>
<dbReference type="InterPro" id="IPR001509">
    <property type="entry name" value="Epimerase_deHydtase"/>
</dbReference>
<reference evidence="5" key="1">
    <citation type="submission" date="2023-05" db="EMBL/GenBank/DDBJ databases">
        <title>Nepenthes gracilis genome sequencing.</title>
        <authorList>
            <person name="Fukushima K."/>
        </authorList>
    </citation>
    <scope>NUCLEOTIDE SEQUENCE</scope>
    <source>
        <strain evidence="5">SING2019-196</strain>
    </source>
</reference>
<keyword evidence="6" id="KW-1185">Reference proteome</keyword>
<dbReference type="PANTHER" id="PTHR10366:SF628">
    <property type="entry name" value="NAD(P)-BINDING ROSSMANN-FOLD SUPERFAMILY PROTEIN"/>
    <property type="match status" value="1"/>
</dbReference>
<proteinExistence type="predicted"/>
<comment type="caution">
    <text evidence="5">The sequence shown here is derived from an EMBL/GenBank/DDBJ whole genome shotgun (WGS) entry which is preliminary data.</text>
</comment>
<keyword evidence="3" id="KW-1133">Transmembrane helix</keyword>
<feature type="domain" description="NAD-dependent epimerase/dehydratase" evidence="4">
    <location>
        <begin position="14"/>
        <end position="164"/>
    </location>
</feature>
<evidence type="ECO:0000313" key="6">
    <source>
        <dbReference type="Proteomes" id="UP001279734"/>
    </source>
</evidence>
<dbReference type="EMBL" id="BSYO01000014">
    <property type="protein sequence ID" value="GMH14406.1"/>
    <property type="molecule type" value="Genomic_DNA"/>
</dbReference>
<keyword evidence="3" id="KW-0472">Membrane</keyword>
<dbReference type="InterPro" id="IPR050425">
    <property type="entry name" value="NAD(P)_dehydrat-like"/>
</dbReference>
<dbReference type="GO" id="GO:0016616">
    <property type="term" value="F:oxidoreductase activity, acting on the CH-OH group of donors, NAD or NADP as acceptor"/>
    <property type="evidence" value="ECO:0007669"/>
    <property type="project" value="TreeGrafter"/>
</dbReference>
<evidence type="ECO:0000313" key="5">
    <source>
        <dbReference type="EMBL" id="GMH14406.1"/>
    </source>
</evidence>
<gene>
    <name evidence="5" type="ORF">Nepgr_016247</name>
</gene>
<keyword evidence="3" id="KW-0812">Transmembrane</keyword>
<evidence type="ECO:0000259" key="4">
    <source>
        <dbReference type="Pfam" id="PF01370"/>
    </source>
</evidence>
<evidence type="ECO:0000256" key="1">
    <source>
        <dbReference type="ARBA" id="ARBA00022857"/>
    </source>
</evidence>
<feature type="transmembrane region" description="Helical" evidence="3">
    <location>
        <begin position="316"/>
        <end position="338"/>
    </location>
</feature>
<dbReference type="SUPFAM" id="SSF51735">
    <property type="entry name" value="NAD(P)-binding Rossmann-fold domains"/>
    <property type="match status" value="1"/>
</dbReference>
<feature type="transmembrane region" description="Helical" evidence="3">
    <location>
        <begin position="398"/>
        <end position="417"/>
    </location>
</feature>
<evidence type="ECO:0000256" key="3">
    <source>
        <dbReference type="SAM" id="Phobius"/>
    </source>
</evidence>
<protein>
    <recommendedName>
        <fullName evidence="4">NAD-dependent epimerase/dehydratase domain-containing protein</fullName>
    </recommendedName>
</protein>
<dbReference type="PANTHER" id="PTHR10366">
    <property type="entry name" value="NAD DEPENDENT EPIMERASE/DEHYDRATASE"/>
    <property type="match status" value="1"/>
</dbReference>
<sequence length="426" mass="46662">MFLAAWEENYVRSEVTEPAIRGTLNLLKSCLGSKTVRRVVFTSSISTITARDDKGNWRPLVDESCRTATDNVYVLSKLLTEEAAVRFADENGMSLVSVITTTVAGQFLTSAVPTSIRVLLSPATGDHDLLPIIAAVNSRIGSICLVHIHDICNAHIFLMQHLHAKGLYICSAYCCRMSQLLNLLAQAYPTPNNQRIINLENGESSPEISSKKLKDLGFRYEYGLEEIIVETISCCLECGYLPPVKKYGRSASIKQPGRVVIVAMDIAAGVLSIEAEISMKILLEPRSQVEGRWRNLFSRNAHLLWISKCKQTRNDAFSLGVAGALFSTLAHILANVVGGCECISSVEALEKSPSKRRRMFACLIGSWCVVAVGLPLLITGVVANSKSTRLCAMSNHHMLSGGICCFVHALLCCLWCITFSTMDTQI</sequence>
<dbReference type="Gene3D" id="3.40.50.720">
    <property type="entry name" value="NAD(P)-binding Rossmann-like Domain"/>
    <property type="match status" value="1"/>
</dbReference>
<name>A0AAD3SQ53_NEPGR</name>
<dbReference type="InterPro" id="IPR036291">
    <property type="entry name" value="NAD(P)-bd_dom_sf"/>
</dbReference>
<organism evidence="5 6">
    <name type="scientific">Nepenthes gracilis</name>
    <name type="common">Slender pitcher plant</name>
    <dbReference type="NCBI Taxonomy" id="150966"/>
    <lineage>
        <taxon>Eukaryota</taxon>
        <taxon>Viridiplantae</taxon>
        <taxon>Streptophyta</taxon>
        <taxon>Embryophyta</taxon>
        <taxon>Tracheophyta</taxon>
        <taxon>Spermatophyta</taxon>
        <taxon>Magnoliopsida</taxon>
        <taxon>eudicotyledons</taxon>
        <taxon>Gunneridae</taxon>
        <taxon>Pentapetalae</taxon>
        <taxon>Caryophyllales</taxon>
        <taxon>Nepenthaceae</taxon>
        <taxon>Nepenthes</taxon>
    </lineage>
</organism>
<keyword evidence="1" id="KW-0521">NADP</keyword>
<evidence type="ECO:0000256" key="2">
    <source>
        <dbReference type="ARBA" id="ARBA00023002"/>
    </source>
</evidence>
<dbReference type="InterPro" id="IPR009606">
    <property type="entry name" value="DEAL/Modifying_wall_lignin1/2"/>
</dbReference>
<dbReference type="Pfam" id="PF01370">
    <property type="entry name" value="Epimerase"/>
    <property type="match status" value="1"/>
</dbReference>